<keyword evidence="2" id="KW-1185">Reference proteome</keyword>
<accession>W6U9Z4</accession>
<name>W6U9Z4_ECHGR</name>
<evidence type="ECO:0000313" key="2">
    <source>
        <dbReference type="Proteomes" id="UP000019149"/>
    </source>
</evidence>
<sequence length="158" mass="18430">MNENIHTRQQIFSKIIEYFILCTFSNWTNRYEESTATNWFAGIIADIKLGIMYQYQTEDSYVFILRIGSISYKNASFEVSVESNCEECNRTEKKPSQIGHYIYDMCNTIVVYPSVLLLSQLCWLKYFLGPIHTFTAKTGFNMHNLVCFSETSKRHLPG</sequence>
<dbReference type="Proteomes" id="UP000019149">
    <property type="component" value="Unassembled WGS sequence"/>
</dbReference>
<dbReference type="KEGG" id="egl:EGR_07331"/>
<dbReference type="CTD" id="36343046"/>
<reference evidence="1 2" key="1">
    <citation type="journal article" date="2013" name="Nat. Genet.">
        <title>The genome of the hydatid tapeworm Echinococcus granulosus.</title>
        <authorList>
            <person name="Zheng H."/>
            <person name="Zhang W."/>
            <person name="Zhang L."/>
            <person name="Zhang Z."/>
            <person name="Li J."/>
            <person name="Lu G."/>
            <person name="Zhu Y."/>
            <person name="Wang Y."/>
            <person name="Huang Y."/>
            <person name="Liu J."/>
            <person name="Kang H."/>
            <person name="Chen J."/>
            <person name="Wang L."/>
            <person name="Chen A."/>
            <person name="Yu S."/>
            <person name="Gao Z."/>
            <person name="Jin L."/>
            <person name="Gu W."/>
            <person name="Wang Z."/>
            <person name="Zhao L."/>
            <person name="Shi B."/>
            <person name="Wen H."/>
            <person name="Lin R."/>
            <person name="Jones M.K."/>
            <person name="Brejova B."/>
            <person name="Vinar T."/>
            <person name="Zhao G."/>
            <person name="McManus D.P."/>
            <person name="Chen Z."/>
            <person name="Zhou Y."/>
            <person name="Wang S."/>
        </authorList>
    </citation>
    <scope>NUCLEOTIDE SEQUENCE [LARGE SCALE GENOMIC DNA]</scope>
</reference>
<protein>
    <submittedName>
        <fullName evidence="1">Uncharacterized protein</fullName>
    </submittedName>
</protein>
<dbReference type="EMBL" id="APAU02000074">
    <property type="protein sequence ID" value="EUB57860.1"/>
    <property type="molecule type" value="Genomic_DNA"/>
</dbReference>
<dbReference type="GeneID" id="36343046"/>
<comment type="caution">
    <text evidence="1">The sequence shown here is derived from an EMBL/GenBank/DDBJ whole genome shotgun (WGS) entry which is preliminary data.</text>
</comment>
<proteinExistence type="predicted"/>
<evidence type="ECO:0000313" key="1">
    <source>
        <dbReference type="EMBL" id="EUB57860.1"/>
    </source>
</evidence>
<organism evidence="1 2">
    <name type="scientific">Echinococcus granulosus</name>
    <name type="common">Hydatid tapeworm</name>
    <dbReference type="NCBI Taxonomy" id="6210"/>
    <lineage>
        <taxon>Eukaryota</taxon>
        <taxon>Metazoa</taxon>
        <taxon>Spiralia</taxon>
        <taxon>Lophotrochozoa</taxon>
        <taxon>Platyhelminthes</taxon>
        <taxon>Cestoda</taxon>
        <taxon>Eucestoda</taxon>
        <taxon>Cyclophyllidea</taxon>
        <taxon>Taeniidae</taxon>
        <taxon>Echinococcus</taxon>
        <taxon>Echinococcus granulosus group</taxon>
    </lineage>
</organism>
<dbReference type="AlphaFoldDB" id="W6U9Z4"/>
<dbReference type="RefSeq" id="XP_024349056.1">
    <property type="nucleotide sequence ID" value="XM_024496580.1"/>
</dbReference>
<gene>
    <name evidence="1" type="ORF">EGR_07331</name>
</gene>